<reference evidence="2 5" key="3">
    <citation type="submission" date="2024-01" db="EMBL/GenBank/DDBJ databases">
        <title>The diversity of rhizobia nodulating Mimosa spp. in eleven states of Brazil covering several biomes is determined by host plant, location, and edaphic factors.</title>
        <authorList>
            <person name="Rouws L."/>
            <person name="Barauna A."/>
            <person name="Beukes C."/>
            <person name="De Faria S.M."/>
            <person name="Gross E."/>
            <person name="Dos Reis Junior F.B."/>
            <person name="Simon M."/>
            <person name="Maluk M."/>
            <person name="Odee D.W."/>
            <person name="Kenicer G."/>
            <person name="Young J.P.W."/>
            <person name="Reis V.M."/>
            <person name="Zilli J."/>
            <person name="James E.K."/>
        </authorList>
    </citation>
    <scope>NUCLEOTIDE SEQUENCE [LARGE SCALE GENOMIC DNA]</scope>
    <source>
        <strain evidence="2 5">JPY530</strain>
    </source>
</reference>
<dbReference type="Proteomes" id="UP000321776">
    <property type="component" value="Unassembled WGS sequence"/>
</dbReference>
<dbReference type="EMBL" id="JAZHGA010000005">
    <property type="protein sequence ID" value="MEM5339880.1"/>
    <property type="molecule type" value="Genomic_DNA"/>
</dbReference>
<keyword evidence="1" id="KW-0812">Transmembrane</keyword>
<evidence type="ECO:0000313" key="4">
    <source>
        <dbReference type="Proteomes" id="UP000321776"/>
    </source>
</evidence>
<keyword evidence="5" id="KW-1185">Reference proteome</keyword>
<feature type="transmembrane region" description="Helical" evidence="1">
    <location>
        <begin position="108"/>
        <end position="137"/>
    </location>
</feature>
<evidence type="ECO:0000256" key="1">
    <source>
        <dbReference type="SAM" id="Phobius"/>
    </source>
</evidence>
<name>A0A5C6VM40_9BURK</name>
<keyword evidence="1" id="KW-0472">Membrane</keyword>
<dbReference type="RefSeq" id="WP_028366484.1">
    <property type="nucleotide sequence ID" value="NZ_JAZHFZ010000019.1"/>
</dbReference>
<gene>
    <name evidence="3" type="ORF">FRZ40_28405</name>
    <name evidence="2" type="ORF">V4C56_09590</name>
</gene>
<feature type="transmembrane region" description="Helical" evidence="1">
    <location>
        <begin position="74"/>
        <end position="96"/>
    </location>
</feature>
<accession>A0A5C6VM40</accession>
<dbReference type="AlphaFoldDB" id="A0A5C6VM40"/>
<comment type="caution">
    <text evidence="3">The sequence shown here is derived from an EMBL/GenBank/DDBJ whole genome shotgun (WGS) entry which is preliminary data.</text>
</comment>
<evidence type="ECO:0000313" key="2">
    <source>
        <dbReference type="EMBL" id="MEM5339880.1"/>
    </source>
</evidence>
<evidence type="ECO:0000313" key="5">
    <source>
        <dbReference type="Proteomes" id="UP001481677"/>
    </source>
</evidence>
<reference evidence="3 4" key="1">
    <citation type="journal article" date="2018" name="Int. J. Syst. Evol. Microbiol.">
        <title>Paraburkholderia azotifigens sp. nov., a nitrogen-fixing bacterium isolated from paddy soil.</title>
        <authorList>
            <person name="Choi G.M."/>
            <person name="Im W.T."/>
        </authorList>
    </citation>
    <scope>NUCLEOTIDE SEQUENCE [LARGE SCALE GENOMIC DNA]</scope>
    <source>
        <strain evidence="3 4">NF 2-5-3</strain>
    </source>
</reference>
<dbReference type="EMBL" id="VOQS01000003">
    <property type="protein sequence ID" value="TXC84218.1"/>
    <property type="molecule type" value="Genomic_DNA"/>
</dbReference>
<keyword evidence="1" id="KW-1133">Transmembrane helix</keyword>
<dbReference type="Proteomes" id="UP001481677">
    <property type="component" value="Unassembled WGS sequence"/>
</dbReference>
<proteinExistence type="predicted"/>
<feature type="transmembrane region" description="Helical" evidence="1">
    <location>
        <begin position="21"/>
        <end position="42"/>
    </location>
</feature>
<reference evidence="3" key="2">
    <citation type="submission" date="2019-08" db="EMBL/GenBank/DDBJ databases">
        <authorList>
            <person name="Im W.-T."/>
        </authorList>
    </citation>
    <scope>NUCLEOTIDE SEQUENCE</scope>
    <source>
        <strain evidence="3">NF 2-5-3</strain>
    </source>
</reference>
<organism evidence="3 4">
    <name type="scientific">Paraburkholderia azotifigens</name>
    <dbReference type="NCBI Taxonomy" id="2057004"/>
    <lineage>
        <taxon>Bacteria</taxon>
        <taxon>Pseudomonadati</taxon>
        <taxon>Pseudomonadota</taxon>
        <taxon>Betaproteobacteria</taxon>
        <taxon>Burkholderiales</taxon>
        <taxon>Burkholderiaceae</taxon>
        <taxon>Paraburkholderia</taxon>
    </lineage>
</organism>
<evidence type="ECO:0000313" key="3">
    <source>
        <dbReference type="EMBL" id="TXC84218.1"/>
    </source>
</evidence>
<sequence length="389" mass="42075">MSASDGVTVDRTKPAGARLTLVGVLLVILGLALQIGVFMLAARSAPDTSAQWLGSFDNAEPATLRAAAQLNTQTVLLCLLVQATAALATTLGLATMMPARYRLPRMGLLASLWFLNFAVPVGGMLCSLGALALGAALPRPRAQLPVVLVEEPEFAANLIGTVSYGRGARLKAELQNADAGTSFRMTALLAMQSMPARTVSPLLQGMLADPLDDIRLLAYGILDNREKALTQQILVERPKLDRKLRPDLSDAERAQANRTLAQLYSELIYENLVTGDVYRNAADQADGFAAAALEHDPHDAALWRLRGRLAIARLDLDGAETMLQRAIDCGFPRDRMLPWLAETAYLRRDFARVRTLLAEIDSRATTPTLSAVVDFWKPRGPGAARPRTI</sequence>
<protein>
    <submittedName>
        <fullName evidence="3">Sugar ABC transporter permease</fullName>
    </submittedName>
</protein>